<reference evidence="2 3" key="1">
    <citation type="submission" date="2020-11" db="EMBL/GenBank/DDBJ databases">
        <authorList>
            <person name="Kim M.K."/>
        </authorList>
    </citation>
    <scope>NUCLEOTIDE SEQUENCE [LARGE SCALE GENOMIC DNA]</scope>
    <source>
        <strain evidence="2 3">BT290</strain>
    </source>
</reference>
<evidence type="ECO:0000313" key="3">
    <source>
        <dbReference type="Proteomes" id="UP000611708"/>
    </source>
</evidence>
<feature type="transmembrane region" description="Helical" evidence="1">
    <location>
        <begin position="28"/>
        <end position="50"/>
    </location>
</feature>
<sequence length="65" mass="7358">MLGWIVRILMIAAGFVTGWFVAKDAPIFGAAQVMMTLILIALIVAVVAFWPHRWTIAINRLYRSR</sequence>
<dbReference type="RefSeq" id="WP_196264958.1">
    <property type="nucleotide sequence ID" value="NZ_JADQDN010000009.1"/>
</dbReference>
<comment type="caution">
    <text evidence="2">The sequence shown here is derived from an EMBL/GenBank/DDBJ whole genome shotgun (WGS) entry which is preliminary data.</text>
</comment>
<keyword evidence="1" id="KW-0812">Transmembrane</keyword>
<accession>A0ABS0HWE9</accession>
<keyword evidence="3" id="KW-1185">Reference proteome</keyword>
<proteinExistence type="predicted"/>
<organism evidence="2 3">
    <name type="scientific">Microvirga terrestris</name>
    <dbReference type="NCBI Taxonomy" id="2791024"/>
    <lineage>
        <taxon>Bacteria</taxon>
        <taxon>Pseudomonadati</taxon>
        <taxon>Pseudomonadota</taxon>
        <taxon>Alphaproteobacteria</taxon>
        <taxon>Hyphomicrobiales</taxon>
        <taxon>Methylobacteriaceae</taxon>
        <taxon>Microvirga</taxon>
    </lineage>
</organism>
<evidence type="ECO:0000256" key="1">
    <source>
        <dbReference type="SAM" id="Phobius"/>
    </source>
</evidence>
<protein>
    <recommendedName>
        <fullName evidence="4">DUF1328 domain-containing protein</fullName>
    </recommendedName>
</protein>
<feature type="transmembrane region" description="Helical" evidence="1">
    <location>
        <begin position="5"/>
        <end position="22"/>
    </location>
</feature>
<evidence type="ECO:0008006" key="4">
    <source>
        <dbReference type="Google" id="ProtNLM"/>
    </source>
</evidence>
<name>A0ABS0HWE9_9HYPH</name>
<dbReference type="EMBL" id="JADQDN010000009">
    <property type="protein sequence ID" value="MBF9197596.1"/>
    <property type="molecule type" value="Genomic_DNA"/>
</dbReference>
<keyword evidence="1" id="KW-1133">Transmembrane helix</keyword>
<dbReference type="Proteomes" id="UP000611708">
    <property type="component" value="Unassembled WGS sequence"/>
</dbReference>
<keyword evidence="1" id="KW-0472">Membrane</keyword>
<evidence type="ECO:0000313" key="2">
    <source>
        <dbReference type="EMBL" id="MBF9197596.1"/>
    </source>
</evidence>
<gene>
    <name evidence="2" type="ORF">I2H36_16265</name>
</gene>